<dbReference type="Proteomes" id="UP000318313">
    <property type="component" value="Chromosome"/>
</dbReference>
<keyword evidence="2" id="KW-1185">Reference proteome</keyword>
<evidence type="ECO:0000313" key="1">
    <source>
        <dbReference type="EMBL" id="QDV52155.1"/>
    </source>
</evidence>
<proteinExistence type="predicted"/>
<organism evidence="1 2">
    <name type="scientific">Gimesia fumaroli</name>
    <dbReference type="NCBI Taxonomy" id="2527976"/>
    <lineage>
        <taxon>Bacteria</taxon>
        <taxon>Pseudomonadati</taxon>
        <taxon>Planctomycetota</taxon>
        <taxon>Planctomycetia</taxon>
        <taxon>Planctomycetales</taxon>
        <taxon>Planctomycetaceae</taxon>
        <taxon>Gimesia</taxon>
    </lineage>
</organism>
<gene>
    <name evidence="1" type="ORF">Enr17x_42150</name>
</gene>
<dbReference type="AlphaFoldDB" id="A0A518IGG6"/>
<name>A0A518IGG6_9PLAN</name>
<dbReference type="KEGG" id="gfm:Enr17x_42150"/>
<accession>A0A518IGG6</accession>
<dbReference type="OrthoDB" id="5522207at2"/>
<sequence>MIRANPPAFSPGTILATPNAMEQLPSHEQQRALARHVAGDWGDCCPEDAEANDAALKNRDRLLSVYHTADQIKFWIITEADRSTTTILLPEDY</sequence>
<dbReference type="EMBL" id="CP037452">
    <property type="protein sequence ID" value="QDV52155.1"/>
    <property type="molecule type" value="Genomic_DNA"/>
</dbReference>
<evidence type="ECO:0008006" key="3">
    <source>
        <dbReference type="Google" id="ProtNLM"/>
    </source>
</evidence>
<dbReference type="RefSeq" id="WP_145311517.1">
    <property type="nucleotide sequence ID" value="NZ_CP037452.1"/>
</dbReference>
<protein>
    <recommendedName>
        <fullName evidence="3">Plasmid related protein</fullName>
    </recommendedName>
</protein>
<evidence type="ECO:0000313" key="2">
    <source>
        <dbReference type="Proteomes" id="UP000318313"/>
    </source>
</evidence>
<reference evidence="1 2" key="1">
    <citation type="submission" date="2019-03" db="EMBL/GenBank/DDBJ databases">
        <title>Deep-cultivation of Planctomycetes and their phenomic and genomic characterization uncovers novel biology.</title>
        <authorList>
            <person name="Wiegand S."/>
            <person name="Jogler M."/>
            <person name="Boedeker C."/>
            <person name="Pinto D."/>
            <person name="Vollmers J."/>
            <person name="Rivas-Marin E."/>
            <person name="Kohn T."/>
            <person name="Peeters S.H."/>
            <person name="Heuer A."/>
            <person name="Rast P."/>
            <person name="Oberbeckmann S."/>
            <person name="Bunk B."/>
            <person name="Jeske O."/>
            <person name="Meyerdierks A."/>
            <person name="Storesund J.E."/>
            <person name="Kallscheuer N."/>
            <person name="Luecker S."/>
            <person name="Lage O.M."/>
            <person name="Pohl T."/>
            <person name="Merkel B.J."/>
            <person name="Hornburger P."/>
            <person name="Mueller R.-W."/>
            <person name="Bruemmer F."/>
            <person name="Labrenz M."/>
            <person name="Spormann A.M."/>
            <person name="Op den Camp H."/>
            <person name="Overmann J."/>
            <person name="Amann R."/>
            <person name="Jetten M.S.M."/>
            <person name="Mascher T."/>
            <person name="Medema M.H."/>
            <person name="Devos D.P."/>
            <person name="Kaster A.-K."/>
            <person name="Ovreas L."/>
            <person name="Rohde M."/>
            <person name="Galperin M.Y."/>
            <person name="Jogler C."/>
        </authorList>
    </citation>
    <scope>NUCLEOTIDE SEQUENCE [LARGE SCALE GENOMIC DNA]</scope>
    <source>
        <strain evidence="1 2">Enr17</strain>
    </source>
</reference>